<keyword evidence="8" id="KW-1185">Reference proteome</keyword>
<dbReference type="OrthoDB" id="2966762at2"/>
<evidence type="ECO:0000259" key="5">
    <source>
        <dbReference type="Pfam" id="PF12645"/>
    </source>
</evidence>
<keyword evidence="4" id="KW-0804">Transcription</keyword>
<dbReference type="SUPFAM" id="SSF88946">
    <property type="entry name" value="Sigma2 domain of RNA polymerase sigma factors"/>
    <property type="match status" value="1"/>
</dbReference>
<dbReference type="GO" id="GO:0016987">
    <property type="term" value="F:sigma factor activity"/>
    <property type="evidence" value="ECO:0007669"/>
    <property type="project" value="UniProtKB-KW"/>
</dbReference>
<sequence length="185" mass="21684">MEKVLEKAKTGDIFAIEEIINKFSPLIFKESGKYKIKCYDFEDLVQHGYLSVIKAINMYKGNGDNFIPYCIQAIRINYRALLKGQIKHHREIPDEYILEKGDNDYLFTLEDEIIAYEKTKELYEALDKLSPNERYIIGSFYIKNKAMGEIASTMDKNYNEIRYAKDKAIKKLRKCLEQPLSVNNE</sequence>
<dbReference type="AlphaFoldDB" id="A0A1G9J7S3"/>
<evidence type="ECO:0000313" key="9">
    <source>
        <dbReference type="Proteomes" id="UP000250223"/>
    </source>
</evidence>
<dbReference type="SUPFAM" id="SSF88659">
    <property type="entry name" value="Sigma3 and sigma4 domains of RNA polymerase sigma factors"/>
    <property type="match status" value="1"/>
</dbReference>
<dbReference type="Pfam" id="PF12645">
    <property type="entry name" value="HTH_16"/>
    <property type="match status" value="1"/>
</dbReference>
<dbReference type="InterPro" id="IPR036388">
    <property type="entry name" value="WH-like_DNA-bd_sf"/>
</dbReference>
<feature type="domain" description="Helix-turn-helix conjugative transposon-like" evidence="5">
    <location>
        <begin position="3"/>
        <end position="59"/>
    </location>
</feature>
<evidence type="ECO:0000256" key="4">
    <source>
        <dbReference type="ARBA" id="ARBA00023163"/>
    </source>
</evidence>
<dbReference type="NCBIfam" id="TIGR02937">
    <property type="entry name" value="sigma70-ECF"/>
    <property type="match status" value="1"/>
</dbReference>
<accession>A0A1G9J7S3</accession>
<dbReference type="RefSeq" id="WP_089867213.1">
    <property type="nucleotide sequence ID" value="NZ_FNGL01000020.1"/>
</dbReference>
<dbReference type="EMBL" id="FNGL01000020">
    <property type="protein sequence ID" value="SDL33352.1"/>
    <property type="molecule type" value="Genomic_DNA"/>
</dbReference>
<dbReference type="Gene3D" id="1.20.120.1810">
    <property type="match status" value="1"/>
</dbReference>
<gene>
    <name evidence="7" type="primary">ctp10</name>
    <name evidence="7" type="ORF">NCTC13028_00205</name>
    <name evidence="6" type="ORF">SAMN05216497_12014</name>
</gene>
<protein>
    <submittedName>
        <fullName evidence="7">Putative RNA polymerase sigma factor</fullName>
    </submittedName>
    <submittedName>
        <fullName evidence="6">RNA polymerase sigma factor, sigma-70 family</fullName>
    </submittedName>
</protein>
<dbReference type="InterPro" id="IPR024760">
    <property type="entry name" value="HTH_dom_conjug_TS-like"/>
</dbReference>
<dbReference type="Proteomes" id="UP000198811">
    <property type="component" value="Unassembled WGS sequence"/>
</dbReference>
<keyword evidence="3" id="KW-0238">DNA-binding</keyword>
<proteinExistence type="predicted"/>
<reference evidence="7 9" key="2">
    <citation type="submission" date="2018-06" db="EMBL/GenBank/DDBJ databases">
        <authorList>
            <consortium name="Pathogen Informatics"/>
            <person name="Doyle S."/>
        </authorList>
    </citation>
    <scope>NUCLEOTIDE SEQUENCE [LARGE SCALE GENOMIC DNA]</scope>
    <source>
        <strain evidence="7 9">NCTC13028</strain>
    </source>
</reference>
<dbReference type="Proteomes" id="UP000250223">
    <property type="component" value="Unassembled WGS sequence"/>
</dbReference>
<dbReference type="InterPro" id="IPR000943">
    <property type="entry name" value="RNA_pol_sigma70"/>
</dbReference>
<dbReference type="EMBL" id="UAWC01000001">
    <property type="protein sequence ID" value="SQB33195.1"/>
    <property type="molecule type" value="Genomic_DNA"/>
</dbReference>
<dbReference type="STRING" id="1494.SAMN05216497_12014"/>
<evidence type="ECO:0000256" key="2">
    <source>
        <dbReference type="ARBA" id="ARBA00023082"/>
    </source>
</evidence>
<evidence type="ECO:0000313" key="7">
    <source>
        <dbReference type="EMBL" id="SQB33195.1"/>
    </source>
</evidence>
<reference evidence="6 8" key="1">
    <citation type="submission" date="2016-10" db="EMBL/GenBank/DDBJ databases">
        <authorList>
            <person name="Varghese N."/>
            <person name="Submissions S."/>
        </authorList>
    </citation>
    <scope>NUCLEOTIDE SEQUENCE [LARGE SCALE GENOMIC DNA]</scope>
    <source>
        <strain evidence="6 8">NLAE-zl-C224</strain>
    </source>
</reference>
<dbReference type="GO" id="GO:0006352">
    <property type="term" value="P:DNA-templated transcription initiation"/>
    <property type="evidence" value="ECO:0007669"/>
    <property type="project" value="InterPro"/>
</dbReference>
<organism evidence="7 9">
    <name type="scientific">Clostridium cochlearium</name>
    <dbReference type="NCBI Taxonomy" id="1494"/>
    <lineage>
        <taxon>Bacteria</taxon>
        <taxon>Bacillati</taxon>
        <taxon>Bacillota</taxon>
        <taxon>Clostridia</taxon>
        <taxon>Eubacteriales</taxon>
        <taxon>Clostridiaceae</taxon>
        <taxon>Clostridium</taxon>
    </lineage>
</organism>
<dbReference type="InterPro" id="IPR013324">
    <property type="entry name" value="RNA_pol_sigma_r3/r4-like"/>
</dbReference>
<keyword evidence="2" id="KW-0731">Sigma factor</keyword>
<dbReference type="PANTHER" id="PTHR30385:SF4">
    <property type="entry name" value="RNA POLYMERASE SIGMA-E FACTOR"/>
    <property type="match status" value="1"/>
</dbReference>
<evidence type="ECO:0000256" key="3">
    <source>
        <dbReference type="ARBA" id="ARBA00023125"/>
    </source>
</evidence>
<dbReference type="InterPro" id="IPR013325">
    <property type="entry name" value="RNA_pol_sigma_r2"/>
</dbReference>
<dbReference type="PANTHER" id="PTHR30385">
    <property type="entry name" value="SIGMA FACTOR F FLAGELLAR"/>
    <property type="match status" value="1"/>
</dbReference>
<evidence type="ECO:0000256" key="1">
    <source>
        <dbReference type="ARBA" id="ARBA00023015"/>
    </source>
</evidence>
<name>A0A1G9J7S3_CLOCO</name>
<evidence type="ECO:0000313" key="8">
    <source>
        <dbReference type="Proteomes" id="UP000198811"/>
    </source>
</evidence>
<dbReference type="PRINTS" id="PR00046">
    <property type="entry name" value="SIGMA70FCT"/>
</dbReference>
<dbReference type="GO" id="GO:0003677">
    <property type="term" value="F:DNA binding"/>
    <property type="evidence" value="ECO:0007669"/>
    <property type="project" value="UniProtKB-KW"/>
</dbReference>
<dbReference type="Gene3D" id="1.10.10.10">
    <property type="entry name" value="Winged helix-like DNA-binding domain superfamily/Winged helix DNA-binding domain"/>
    <property type="match status" value="1"/>
</dbReference>
<dbReference type="InterPro" id="IPR014284">
    <property type="entry name" value="RNA_pol_sigma-70_dom"/>
</dbReference>
<evidence type="ECO:0000313" key="6">
    <source>
        <dbReference type="EMBL" id="SDL33352.1"/>
    </source>
</evidence>
<keyword evidence="1" id="KW-0805">Transcription regulation</keyword>